<dbReference type="Pfam" id="PF13621">
    <property type="entry name" value="Cupin_8"/>
    <property type="match status" value="1"/>
</dbReference>
<comment type="pathway">
    <text evidence="2">tRNA modification; wybutosine-tRNA(Phe) biosynthesis.</text>
</comment>
<gene>
    <name evidence="18" type="ORF">EYC80_009580</name>
</gene>
<proteinExistence type="inferred from homology"/>
<dbReference type="SUPFAM" id="SSF117281">
    <property type="entry name" value="Kelch motif"/>
    <property type="match status" value="1"/>
</dbReference>
<evidence type="ECO:0000256" key="11">
    <source>
        <dbReference type="ARBA" id="ARBA00025588"/>
    </source>
</evidence>
<organism evidence="18 19">
    <name type="scientific">Monilinia laxa</name>
    <name type="common">Brown rot fungus</name>
    <name type="synonym">Sclerotinia laxa</name>
    <dbReference type="NCBI Taxonomy" id="61186"/>
    <lineage>
        <taxon>Eukaryota</taxon>
        <taxon>Fungi</taxon>
        <taxon>Dikarya</taxon>
        <taxon>Ascomycota</taxon>
        <taxon>Pezizomycotina</taxon>
        <taxon>Leotiomycetes</taxon>
        <taxon>Helotiales</taxon>
        <taxon>Sclerotiniaceae</taxon>
        <taxon>Monilinia</taxon>
    </lineage>
</organism>
<evidence type="ECO:0000256" key="6">
    <source>
        <dbReference type="ARBA" id="ARBA00018045"/>
    </source>
</evidence>
<evidence type="ECO:0000256" key="3">
    <source>
        <dbReference type="ARBA" id="ARBA00010703"/>
    </source>
</evidence>
<dbReference type="SUPFAM" id="SSF51197">
    <property type="entry name" value="Clavaminate synthase-like"/>
    <property type="match status" value="1"/>
</dbReference>
<feature type="region of interest" description="Disordered" evidence="16">
    <location>
        <begin position="1"/>
        <end position="37"/>
    </location>
</feature>
<dbReference type="EMBL" id="VIGI01000011">
    <property type="protein sequence ID" value="KAB8294135.1"/>
    <property type="molecule type" value="Genomic_DNA"/>
</dbReference>
<dbReference type="GO" id="GO:0031591">
    <property type="term" value="P:wybutosine biosynthetic process"/>
    <property type="evidence" value="ECO:0007669"/>
    <property type="project" value="TreeGrafter"/>
</dbReference>
<dbReference type="Pfam" id="PF04072">
    <property type="entry name" value="LCM"/>
    <property type="match status" value="1"/>
</dbReference>
<dbReference type="PANTHER" id="PTHR46529:SF1">
    <property type="entry name" value="TRNA WYBUTOSINE-SYNTHESIZING PROTEIN 4"/>
    <property type="match status" value="1"/>
</dbReference>
<dbReference type="Gene3D" id="6.10.140.1470">
    <property type="match status" value="1"/>
</dbReference>
<dbReference type="OrthoDB" id="47172at2759"/>
<dbReference type="InterPro" id="IPR029063">
    <property type="entry name" value="SAM-dependent_MTases_sf"/>
</dbReference>
<evidence type="ECO:0000256" key="12">
    <source>
        <dbReference type="ARBA" id="ARBA00029750"/>
    </source>
</evidence>
<keyword evidence="7" id="KW-0489">Methyltransferase</keyword>
<dbReference type="InterPro" id="IPR015915">
    <property type="entry name" value="Kelch-typ_b-propeller"/>
</dbReference>
<dbReference type="PANTHER" id="PTHR46529">
    <property type="entry name" value="TRNA WYBUTOSINE-SYNTHESIZING PROTEIN 4"/>
    <property type="match status" value="1"/>
</dbReference>
<dbReference type="InterPro" id="IPR007213">
    <property type="entry name" value="Ppm1/Ppm2/Tcmp"/>
</dbReference>
<evidence type="ECO:0000259" key="17">
    <source>
        <dbReference type="PROSITE" id="PS51184"/>
    </source>
</evidence>
<reference evidence="18 19" key="1">
    <citation type="submission" date="2019-06" db="EMBL/GenBank/DDBJ databases">
        <title>Genome Sequence of the Brown Rot Fungal Pathogen Monilinia laxa.</title>
        <authorList>
            <person name="De Miccolis Angelini R.M."/>
            <person name="Landi L."/>
            <person name="Abate D."/>
            <person name="Pollastro S."/>
            <person name="Romanazzi G."/>
            <person name="Faretra F."/>
        </authorList>
    </citation>
    <scope>NUCLEOTIDE SEQUENCE [LARGE SCALE GENOMIC DNA]</scope>
    <source>
        <strain evidence="18 19">Mlax316</strain>
    </source>
</reference>
<keyword evidence="19" id="KW-1185">Reference proteome</keyword>
<keyword evidence="10" id="KW-0819">tRNA processing</keyword>
<dbReference type="Pfam" id="PF13418">
    <property type="entry name" value="Beta-prop_TYW4"/>
    <property type="match status" value="1"/>
</dbReference>
<evidence type="ECO:0000256" key="9">
    <source>
        <dbReference type="ARBA" id="ARBA00022691"/>
    </source>
</evidence>
<feature type="compositionally biased region" description="Low complexity" evidence="16">
    <location>
        <begin position="9"/>
        <end position="20"/>
    </location>
</feature>
<dbReference type="EC" id="2.1.1.290" evidence="5"/>
<comment type="function">
    <text evidence="11">Probable S-adenosyl-L-methionine-dependent methyltransferase that acts as a component of the wybutosine biosynthesis pathway. Wybutosine is a hyper modified guanosine with a tricyclic base found at the 3'-position adjacent to the anticodon of eukaryotic phenylalanine tRNA. May methylate the carboxyl group of leucine residues to form alpha-leucine ester residues.</text>
</comment>
<evidence type="ECO:0000256" key="16">
    <source>
        <dbReference type="SAM" id="MobiDB-lite"/>
    </source>
</evidence>
<dbReference type="Gene3D" id="3.40.50.150">
    <property type="entry name" value="Vaccinia Virus protein VP39"/>
    <property type="match status" value="1"/>
</dbReference>
<evidence type="ECO:0000256" key="5">
    <source>
        <dbReference type="ARBA" id="ARBA00012779"/>
    </source>
</evidence>
<evidence type="ECO:0000256" key="2">
    <source>
        <dbReference type="ARBA" id="ARBA00004797"/>
    </source>
</evidence>
<evidence type="ECO:0000256" key="1">
    <source>
        <dbReference type="ARBA" id="ARBA00001806"/>
    </source>
</evidence>
<comment type="caution">
    <text evidence="18">The sequence shown here is derived from an EMBL/GenBank/DDBJ whole genome shotgun (WGS) entry which is preliminary data.</text>
</comment>
<evidence type="ECO:0000256" key="13">
    <source>
        <dbReference type="ARBA" id="ARBA00030231"/>
    </source>
</evidence>
<comment type="similarity">
    <text evidence="3">Belongs to the methyltransferase superfamily. LCMT family.</text>
</comment>
<dbReference type="GO" id="GO:0030488">
    <property type="term" value="P:tRNA methylation"/>
    <property type="evidence" value="ECO:0007669"/>
    <property type="project" value="TreeGrafter"/>
</dbReference>
<evidence type="ECO:0000256" key="15">
    <source>
        <dbReference type="ARBA" id="ARBA00049250"/>
    </source>
</evidence>
<dbReference type="FunFam" id="2.60.120.650:FF:000043">
    <property type="entry name" value="tRNA wybutosine-synthesizing protein 4"/>
    <property type="match status" value="1"/>
</dbReference>
<accession>A0A5N6JYK6</accession>
<keyword evidence="8" id="KW-0808">Transferase</keyword>
<dbReference type="SUPFAM" id="SSF53335">
    <property type="entry name" value="S-adenosyl-L-methionine-dependent methyltransferases"/>
    <property type="match status" value="1"/>
</dbReference>
<dbReference type="AlphaFoldDB" id="A0A5N6JYK6"/>
<dbReference type="InterPro" id="IPR003347">
    <property type="entry name" value="JmjC_dom"/>
</dbReference>
<dbReference type="EC" id="2.3.1.231" evidence="4"/>
<comment type="catalytic activity">
    <reaction evidence="1">
        <text>7-[(3S)-3-amino-3-carboxypropyl]wyosine(37) in tRNA(Phe) + S-adenosyl-L-methionine = 7-[(3S)-(3-amino-3-methoxycarbonyl)propyl]wyosine(37) in tRNA(Phe) + S-adenosyl-L-homocysteine</text>
        <dbReference type="Rhea" id="RHEA:36903"/>
        <dbReference type="Rhea" id="RHEA-COMP:10379"/>
        <dbReference type="Rhea" id="RHEA-COMP:11844"/>
        <dbReference type="ChEBI" id="CHEBI:57856"/>
        <dbReference type="ChEBI" id="CHEBI:59789"/>
        <dbReference type="ChEBI" id="CHEBI:73543"/>
        <dbReference type="ChEBI" id="CHEBI:74275"/>
        <dbReference type="EC" id="2.1.1.290"/>
    </reaction>
</comment>
<evidence type="ECO:0000256" key="10">
    <source>
        <dbReference type="ARBA" id="ARBA00022694"/>
    </source>
</evidence>
<evidence type="ECO:0000256" key="14">
    <source>
        <dbReference type="ARBA" id="ARBA00030847"/>
    </source>
</evidence>
<evidence type="ECO:0000256" key="4">
    <source>
        <dbReference type="ARBA" id="ARBA00012155"/>
    </source>
</evidence>
<sequence>MDVQTQNGPRPSKVSKSKPSGQTKAQKTDDSIMGTNNSSIVSKRSVERLYFPNEPHFFRYFVKKPLRRSPLINRGYWLRMKAIDHVVKQFLGGDSEKQKVVVNLGCGYDPLPWQCMTRYPTASQDVKFVDIDYKDLMLKKQTVVRNTPELNSMLTNLDIQEGDILLSSDQYLQLGCDLRDLKRLEEIITRVLDINNCSFLFTAEVSITYMPTESADALIQWASKLPDARFCLLEQLLPEGMKHPFAQTMMAHFDKLGTPLGACKKYPTVAAQDTRFRSLGWPSVLVRNLWELWGAEGFLDSRERIALDSIEPFDEWEEFALFGCHYLLLVADNTSMAHREAIEENSEQTSNALRASYTKSTYSEYPKVQGQRRFAAPLSVRNGSKAQDVIGNFSGMGLNTRVSSCDIYSTDELGFTSFDYQCSQSWPPSRMCHTITEIGDSGSLLVGGRTSPDNAMADCWFYHKLLNTWERVDDLPQPRYRQSAVHLGDGYVMVAGGKSMSNALVDDFMIWSRHMGWVKCNIDTKERPPASFGSSLAAFPKAYSDKSWKRYGVVAGGISEDGLVQEDIWDWELRDIAQYKGAQPSIRFKLHSLEIKDQTGATPARFGAQTLMHKKGFVVVGGIVKDILLPSSNEIFIGSIESREDSIPTLHFSSLPSSLEPRPLLIGTSVVSNDDDIIIMGGSAVCFSFGTFWNKGCYTLTTTHSDGSKACNSLSYNTSLAPWKFIQSIDGALATKSIHMKPSSSAPVTPSLIKVSRVKLNSSVDFDKIIDAGKPVIMERLNIGVCIEKWTPEYLKDKVGAEREVVVHEASSEHMSFSSKNFMYVTKRFGDFLDEAEKGSKLYLRSLSAEKASEVPADIVKDYPAVSADFQLPPELLFVSKNAHSSPLRISGPVNMWLHYDVSSSTVISQYIKCILIILWVMANVLCQVRGSKRLLLFPPSDVKYFNFAPGASSSGINVFESLGDLGLSQTHPHEVLLQPGDVLFLPSLWLHAASPTSGMSVAVNVFFRNLRNGYAAGKDVYGNRDLQAYEKGRQDIAKIARSFESLPTDVRGFYLQRLADEFKQKII</sequence>
<feature type="domain" description="JmjC" evidence="17">
    <location>
        <begin position="844"/>
        <end position="1025"/>
    </location>
</feature>
<evidence type="ECO:0000256" key="8">
    <source>
        <dbReference type="ARBA" id="ARBA00022679"/>
    </source>
</evidence>
<comment type="catalytic activity">
    <reaction evidence="15">
        <text>7-[(3S)-(3-amino-3-methoxycarbonyl)propyl]wyosine(37) in tRNA(Phe) + S-adenosyl-L-methionine + CO2 = wybutosine(37) in tRNA(Phe) + S-adenosyl-L-homocysteine + 2 H(+)</text>
        <dbReference type="Rhea" id="RHEA:37119"/>
        <dbReference type="Rhea" id="RHEA-COMP:11844"/>
        <dbReference type="Rhea" id="RHEA-COMP:11847"/>
        <dbReference type="ChEBI" id="CHEBI:15378"/>
        <dbReference type="ChEBI" id="CHEBI:16526"/>
        <dbReference type="ChEBI" id="CHEBI:57856"/>
        <dbReference type="ChEBI" id="CHEBI:59789"/>
        <dbReference type="ChEBI" id="CHEBI:73544"/>
        <dbReference type="ChEBI" id="CHEBI:74275"/>
        <dbReference type="EC" id="2.3.1.231"/>
    </reaction>
</comment>
<evidence type="ECO:0000313" key="18">
    <source>
        <dbReference type="EMBL" id="KAB8294135.1"/>
    </source>
</evidence>
<name>A0A5N6JYK6_MONLA</name>
<dbReference type="Gene3D" id="2.120.10.80">
    <property type="entry name" value="Kelch-type beta propeller"/>
    <property type="match status" value="1"/>
</dbReference>
<dbReference type="UniPathway" id="UPA00375"/>
<dbReference type="Gene3D" id="2.60.120.650">
    <property type="entry name" value="Cupin"/>
    <property type="match status" value="1"/>
</dbReference>
<keyword evidence="9" id="KW-0949">S-adenosyl-L-methionine</keyword>
<evidence type="ECO:0000313" key="19">
    <source>
        <dbReference type="Proteomes" id="UP000326757"/>
    </source>
</evidence>
<dbReference type="InterPro" id="IPR041667">
    <property type="entry name" value="Cupin_8"/>
</dbReference>
<evidence type="ECO:0000256" key="7">
    <source>
        <dbReference type="ARBA" id="ARBA00022603"/>
    </source>
</evidence>
<dbReference type="GO" id="GO:0008175">
    <property type="term" value="F:tRNA methyltransferase activity"/>
    <property type="evidence" value="ECO:0007669"/>
    <property type="project" value="TreeGrafter"/>
</dbReference>
<dbReference type="PROSITE" id="PS51184">
    <property type="entry name" value="JMJC"/>
    <property type="match status" value="1"/>
</dbReference>
<dbReference type="Proteomes" id="UP000326757">
    <property type="component" value="Unassembled WGS sequence"/>
</dbReference>
<protein>
    <recommendedName>
        <fullName evidence="6">tRNA wybutosine-synthesizing protein 4</fullName>
        <ecNumber evidence="5">2.1.1.290</ecNumber>
        <ecNumber evidence="4">2.3.1.231</ecNumber>
    </recommendedName>
    <alternativeName>
        <fullName evidence="13">Leucine carboxyl methyltransferase 2</fullName>
    </alternativeName>
    <alternativeName>
        <fullName evidence="14">tRNA(Phe) (7-(3-amino-3-(methoxycarbonyl)propyl)wyosine(37)-N)-methoxycarbonyltransferase</fullName>
    </alternativeName>
    <alternativeName>
        <fullName evidence="12">tRNA(Phe) (7-(3-amino-3-carboxypropyl)wyosine(37)-O)-methyltransferase</fullName>
    </alternativeName>
</protein>